<protein>
    <submittedName>
        <fullName evidence="1">Uncharacterized protein</fullName>
    </submittedName>
</protein>
<evidence type="ECO:0000313" key="2">
    <source>
        <dbReference type="Proteomes" id="UP000747399"/>
    </source>
</evidence>
<evidence type="ECO:0000313" key="1">
    <source>
        <dbReference type="EMBL" id="GIL64376.1"/>
    </source>
</evidence>
<name>A0A8J4BMW7_9CHLO</name>
<dbReference type="Proteomes" id="UP000747399">
    <property type="component" value="Unassembled WGS sequence"/>
</dbReference>
<proteinExistence type="predicted"/>
<accession>A0A8J4BMW7</accession>
<organism evidence="1 2">
    <name type="scientific">Volvox africanus</name>
    <dbReference type="NCBI Taxonomy" id="51714"/>
    <lineage>
        <taxon>Eukaryota</taxon>
        <taxon>Viridiplantae</taxon>
        <taxon>Chlorophyta</taxon>
        <taxon>core chlorophytes</taxon>
        <taxon>Chlorophyceae</taxon>
        <taxon>CS clade</taxon>
        <taxon>Chlamydomonadales</taxon>
        <taxon>Volvocaceae</taxon>
        <taxon>Volvox</taxon>
    </lineage>
</organism>
<reference evidence="1" key="1">
    <citation type="journal article" date="2021" name="Proc. Natl. Acad. Sci. U.S.A.">
        <title>Three genomes in the algal genus Volvox reveal the fate of a haploid sex-determining region after a transition to homothallism.</title>
        <authorList>
            <person name="Yamamoto K."/>
            <person name="Hamaji T."/>
            <person name="Kawai-Toyooka H."/>
            <person name="Matsuzaki R."/>
            <person name="Takahashi F."/>
            <person name="Nishimura Y."/>
            <person name="Kawachi M."/>
            <person name="Noguchi H."/>
            <person name="Minakuchi Y."/>
            <person name="Umen J.G."/>
            <person name="Toyoda A."/>
            <person name="Nozaki H."/>
        </authorList>
    </citation>
    <scope>NUCLEOTIDE SEQUENCE</scope>
    <source>
        <strain evidence="1">NIES-3780</strain>
    </source>
</reference>
<dbReference type="EMBL" id="BNCO01000066">
    <property type="protein sequence ID" value="GIL64376.1"/>
    <property type="molecule type" value="Genomic_DNA"/>
</dbReference>
<keyword evidence="2" id="KW-1185">Reference proteome</keyword>
<comment type="caution">
    <text evidence="1">The sequence shown here is derived from an EMBL/GenBank/DDBJ whole genome shotgun (WGS) entry which is preliminary data.</text>
</comment>
<sequence>MSSLATLDRLDSDVLTKRCHLLYICRHVLCGGGAATVGTPPIAAARSQPVSVALGRALPPSEMLERKAPRPQRYYFFLPSDTLIHVSLISTRERRSHWVCQ</sequence>
<gene>
    <name evidence="1" type="ORF">Vafri_18216</name>
</gene>
<dbReference type="AlphaFoldDB" id="A0A8J4BMW7"/>